<evidence type="ECO:0000256" key="1">
    <source>
        <dbReference type="SAM" id="Phobius"/>
    </source>
</evidence>
<feature type="transmembrane region" description="Helical" evidence="1">
    <location>
        <begin position="20"/>
        <end position="39"/>
    </location>
</feature>
<dbReference type="OrthoDB" id="4822551at2"/>
<dbReference type="PANTHER" id="PTHR36834">
    <property type="entry name" value="MEMBRANE PROTEIN-RELATED"/>
    <property type="match status" value="1"/>
</dbReference>
<keyword evidence="1" id="KW-1133">Transmembrane helix</keyword>
<name>A0A229UZ07_9BACL</name>
<dbReference type="Proteomes" id="UP000215509">
    <property type="component" value="Unassembled WGS sequence"/>
</dbReference>
<keyword evidence="4" id="KW-1185">Reference proteome</keyword>
<reference evidence="3 4" key="1">
    <citation type="submission" date="2017-07" db="EMBL/GenBank/DDBJ databases">
        <title>Genome sequencing and assembly of Paenibacillus rigui.</title>
        <authorList>
            <person name="Mayilraj S."/>
        </authorList>
    </citation>
    <scope>NUCLEOTIDE SEQUENCE [LARGE SCALE GENOMIC DNA]</scope>
    <source>
        <strain evidence="3 4">JCM 16352</strain>
    </source>
</reference>
<evidence type="ECO:0000313" key="4">
    <source>
        <dbReference type="Proteomes" id="UP000215509"/>
    </source>
</evidence>
<dbReference type="InterPro" id="IPR006976">
    <property type="entry name" value="VanZ-like"/>
</dbReference>
<feature type="domain" description="VanZ-like" evidence="2">
    <location>
        <begin position="24"/>
        <end position="147"/>
    </location>
</feature>
<organism evidence="3 4">
    <name type="scientific">Paenibacillus rigui</name>
    <dbReference type="NCBI Taxonomy" id="554312"/>
    <lineage>
        <taxon>Bacteria</taxon>
        <taxon>Bacillati</taxon>
        <taxon>Bacillota</taxon>
        <taxon>Bacilli</taxon>
        <taxon>Bacillales</taxon>
        <taxon>Paenibacillaceae</taxon>
        <taxon>Paenibacillus</taxon>
    </lineage>
</organism>
<dbReference type="AlphaFoldDB" id="A0A229UZ07"/>
<dbReference type="InterPro" id="IPR053150">
    <property type="entry name" value="Teicoplanin_resist-assoc"/>
</dbReference>
<feature type="transmembrane region" description="Helical" evidence="1">
    <location>
        <begin position="107"/>
        <end position="126"/>
    </location>
</feature>
<protein>
    <recommendedName>
        <fullName evidence="2">VanZ-like domain-containing protein</fullName>
    </recommendedName>
</protein>
<dbReference type="EMBL" id="NMQW01000002">
    <property type="protein sequence ID" value="OXM88189.1"/>
    <property type="molecule type" value="Genomic_DNA"/>
</dbReference>
<dbReference type="Pfam" id="PF04892">
    <property type="entry name" value="VanZ"/>
    <property type="match status" value="1"/>
</dbReference>
<keyword evidence="1" id="KW-0812">Transmembrane</keyword>
<proteinExistence type="predicted"/>
<feature type="transmembrane region" description="Helical" evidence="1">
    <location>
        <begin position="73"/>
        <end position="95"/>
    </location>
</feature>
<evidence type="ECO:0000259" key="2">
    <source>
        <dbReference type="Pfam" id="PF04892"/>
    </source>
</evidence>
<comment type="caution">
    <text evidence="3">The sequence shown here is derived from an EMBL/GenBank/DDBJ whole genome shotgun (WGS) entry which is preliminary data.</text>
</comment>
<accession>A0A229UZ07</accession>
<keyword evidence="1" id="KW-0472">Membrane</keyword>
<gene>
    <name evidence="3" type="ORF">CF651_03620</name>
</gene>
<dbReference type="PANTHER" id="PTHR36834:SF1">
    <property type="entry name" value="INTEGRAL MEMBRANE PROTEIN"/>
    <property type="match status" value="1"/>
</dbReference>
<evidence type="ECO:0000313" key="3">
    <source>
        <dbReference type="EMBL" id="OXM88189.1"/>
    </source>
</evidence>
<feature type="transmembrane region" description="Helical" evidence="1">
    <location>
        <begin position="132"/>
        <end position="148"/>
    </location>
</feature>
<sequence>MRTTLKTARRQPSKPFKGLAWVVFIGYSLFMIYLLFIGFSRSSRSDHRMYNVVPLKTIKGYIENYQYYNFDMWFINLFGNVAAFVPFGFLIPLLFPKVARWGQVLRLFFGLLFIVEALQVAFKVGSFDVDDIILNVLGGLIGFAIYKARARLQLKP</sequence>
<dbReference type="RefSeq" id="WP_094013436.1">
    <property type="nucleotide sequence ID" value="NZ_NMQW01000002.1"/>
</dbReference>